<keyword evidence="12" id="KW-0732">Signal</keyword>
<protein>
    <submittedName>
        <fullName evidence="15">TonB-dependent siderophore receptor</fullName>
    </submittedName>
</protein>
<keyword evidence="6 11" id="KW-0798">TonB box</keyword>
<dbReference type="SUPFAM" id="SSF56935">
    <property type="entry name" value="Porins"/>
    <property type="match status" value="1"/>
</dbReference>
<dbReference type="InterPro" id="IPR000531">
    <property type="entry name" value="Beta-barrel_TonB"/>
</dbReference>
<dbReference type="OrthoDB" id="127311at2"/>
<evidence type="ECO:0000256" key="7">
    <source>
        <dbReference type="ARBA" id="ARBA00023136"/>
    </source>
</evidence>
<dbReference type="InterPro" id="IPR010105">
    <property type="entry name" value="TonB_sidphr_rcpt"/>
</dbReference>
<comment type="subcellular location">
    <subcellularLocation>
        <location evidence="1 10">Cell outer membrane</location>
        <topology evidence="1 10">Multi-pass membrane protein</topology>
    </subcellularLocation>
</comment>
<dbReference type="NCBIfam" id="TIGR01783">
    <property type="entry name" value="TonB-siderophor"/>
    <property type="match status" value="1"/>
</dbReference>
<evidence type="ECO:0000256" key="6">
    <source>
        <dbReference type="ARBA" id="ARBA00023077"/>
    </source>
</evidence>
<dbReference type="InterPro" id="IPR037066">
    <property type="entry name" value="Plug_dom_sf"/>
</dbReference>
<dbReference type="InterPro" id="IPR012910">
    <property type="entry name" value="Plug_dom"/>
</dbReference>
<dbReference type="AlphaFoldDB" id="A0A2S2DGJ1"/>
<feature type="domain" description="TonB-dependent receptor plug" evidence="14">
    <location>
        <begin position="66"/>
        <end position="164"/>
    </location>
</feature>
<evidence type="ECO:0000313" key="16">
    <source>
        <dbReference type="Proteomes" id="UP000245820"/>
    </source>
</evidence>
<keyword evidence="3 10" id="KW-0813">Transport</keyword>
<name>A0A2S2DGJ1_9BURK</name>
<dbReference type="CDD" id="cd01347">
    <property type="entry name" value="ligand_gated_channel"/>
    <property type="match status" value="1"/>
</dbReference>
<feature type="chain" id="PRO_5015515683" evidence="12">
    <location>
        <begin position="28"/>
        <end position="718"/>
    </location>
</feature>
<evidence type="ECO:0000256" key="3">
    <source>
        <dbReference type="ARBA" id="ARBA00022448"/>
    </source>
</evidence>
<keyword evidence="8 15" id="KW-0675">Receptor</keyword>
<dbReference type="InterPro" id="IPR039426">
    <property type="entry name" value="TonB-dep_rcpt-like"/>
</dbReference>
<evidence type="ECO:0000256" key="5">
    <source>
        <dbReference type="ARBA" id="ARBA00022692"/>
    </source>
</evidence>
<keyword evidence="16" id="KW-1185">Reference proteome</keyword>
<feature type="domain" description="TonB-dependent receptor-like beta-barrel" evidence="13">
    <location>
        <begin position="258"/>
        <end position="688"/>
    </location>
</feature>
<evidence type="ECO:0000256" key="10">
    <source>
        <dbReference type="PROSITE-ProRule" id="PRU01360"/>
    </source>
</evidence>
<evidence type="ECO:0000256" key="9">
    <source>
        <dbReference type="ARBA" id="ARBA00023237"/>
    </source>
</evidence>
<evidence type="ECO:0000256" key="1">
    <source>
        <dbReference type="ARBA" id="ARBA00004571"/>
    </source>
</evidence>
<proteinExistence type="inferred from homology"/>
<dbReference type="PANTHER" id="PTHR32552:SF84">
    <property type="entry name" value="TONB-DEPENDENT RECEPTOR-RELATED"/>
    <property type="match status" value="1"/>
</dbReference>
<dbReference type="Gene3D" id="2.40.170.20">
    <property type="entry name" value="TonB-dependent receptor, beta-barrel domain"/>
    <property type="match status" value="1"/>
</dbReference>
<dbReference type="PROSITE" id="PS52016">
    <property type="entry name" value="TONB_DEPENDENT_REC_3"/>
    <property type="match status" value="1"/>
</dbReference>
<evidence type="ECO:0000256" key="8">
    <source>
        <dbReference type="ARBA" id="ARBA00023170"/>
    </source>
</evidence>
<dbReference type="PANTHER" id="PTHR32552">
    <property type="entry name" value="FERRICHROME IRON RECEPTOR-RELATED"/>
    <property type="match status" value="1"/>
</dbReference>
<evidence type="ECO:0000259" key="13">
    <source>
        <dbReference type="Pfam" id="PF00593"/>
    </source>
</evidence>
<dbReference type="KEGG" id="mtim:DIR46_06955"/>
<dbReference type="Gene3D" id="2.170.130.10">
    <property type="entry name" value="TonB-dependent receptor, plug domain"/>
    <property type="match status" value="1"/>
</dbReference>
<dbReference type="RefSeq" id="WP_109344585.1">
    <property type="nucleotide sequence ID" value="NZ_CP029343.1"/>
</dbReference>
<gene>
    <name evidence="15" type="ORF">DIR46_06955</name>
</gene>
<dbReference type="Pfam" id="PF00593">
    <property type="entry name" value="TonB_dep_Rec_b-barrel"/>
    <property type="match status" value="1"/>
</dbReference>
<evidence type="ECO:0000259" key="14">
    <source>
        <dbReference type="Pfam" id="PF07715"/>
    </source>
</evidence>
<evidence type="ECO:0000313" key="15">
    <source>
        <dbReference type="EMBL" id="AWL04199.1"/>
    </source>
</evidence>
<reference evidence="15 16" key="1">
    <citation type="submission" date="2018-05" db="EMBL/GenBank/DDBJ databases">
        <title>Complete genome sequence of Massilia oculi sp. nov. CCUG 43427T (=DSM 26321T), the type strain of M. oculi, and comparison with genome sequences of other Massilia strains.</title>
        <authorList>
            <person name="Zhu B."/>
        </authorList>
    </citation>
    <scope>NUCLEOTIDE SEQUENCE [LARGE SCALE GENOMIC DNA]</scope>
    <source>
        <strain evidence="15 16">CCUG 43427</strain>
    </source>
</reference>
<dbReference type="GO" id="GO:0038023">
    <property type="term" value="F:signaling receptor activity"/>
    <property type="evidence" value="ECO:0007669"/>
    <property type="project" value="InterPro"/>
</dbReference>
<keyword evidence="9 10" id="KW-0998">Cell outer membrane</keyword>
<evidence type="ECO:0000256" key="11">
    <source>
        <dbReference type="RuleBase" id="RU003357"/>
    </source>
</evidence>
<comment type="similarity">
    <text evidence="2 10 11">Belongs to the TonB-dependent receptor family.</text>
</comment>
<dbReference type="GO" id="GO:0015344">
    <property type="term" value="F:siderophore uptake transmembrane transporter activity"/>
    <property type="evidence" value="ECO:0007669"/>
    <property type="project" value="TreeGrafter"/>
</dbReference>
<keyword evidence="5 10" id="KW-0812">Transmembrane</keyword>
<dbReference type="Proteomes" id="UP000245820">
    <property type="component" value="Chromosome"/>
</dbReference>
<evidence type="ECO:0000256" key="4">
    <source>
        <dbReference type="ARBA" id="ARBA00022452"/>
    </source>
</evidence>
<keyword evidence="7 10" id="KW-0472">Membrane</keyword>
<organism evidence="15 16">
    <name type="scientific">Massilia oculi</name>
    <dbReference type="NCBI Taxonomy" id="945844"/>
    <lineage>
        <taxon>Bacteria</taxon>
        <taxon>Pseudomonadati</taxon>
        <taxon>Pseudomonadota</taxon>
        <taxon>Betaproteobacteria</taxon>
        <taxon>Burkholderiales</taxon>
        <taxon>Oxalobacteraceae</taxon>
        <taxon>Telluria group</taxon>
        <taxon>Massilia</taxon>
    </lineage>
</organism>
<feature type="signal peptide" evidence="12">
    <location>
        <begin position="1"/>
        <end position="27"/>
    </location>
</feature>
<dbReference type="Pfam" id="PF07715">
    <property type="entry name" value="Plug"/>
    <property type="match status" value="1"/>
</dbReference>
<dbReference type="EMBL" id="CP029343">
    <property type="protein sequence ID" value="AWL04199.1"/>
    <property type="molecule type" value="Genomic_DNA"/>
</dbReference>
<sequence length="718" mass="79047">MKTRLHVQPQRLALAIGCAMAAWQAQAEDQFQHIPTVEVTADAPRANGLLRLDTPSDTGSRLGLSPRETPASVTVVDRSLIEVRGAQDTQEILRAIPGVTAHDAPGNIGVSYRGFGSGSVSQLFNGINVQYSIAARPVDSWIVDRVEAIGGPSSFLFGSGAVGGSINYLTKLAETREFAEGRLRLGADELMEASVGLNRRVGDGHYARIDVNHRDSGSWVDGVDRRATQLAASLRSDLGRGFTHTLAYEFQQEDVDRPYWGTPLLNPIKGELRVDEATRFKNYNSSDGVYDQRVQWLRSIGAWKVSDALQLTNTFYVYDALRDYRNVENYRFNPSNTQVIRSAALLQRHDQTLVGDRIDGVYRGRIGQRRSDWALGLDFSINRQTRYPNSQAATVSSVDPYDVVTERFFDVPGMTPVYRPDRDNEVRTTALYLENRTALLPTLNLVTALRHERIELDLVNRREVTPATPASFSRSYNPTTGRLGLVWDVTPGMNLYAQYATAADPPSGVLSTASFADVKNNSELTTGRQAEVGAKLDFWQGKGSATLAAYHITRKNIATQDPVNSNLTILVGEQSSQGVELALGLQPTKRLAVQGNFTHADAQYEHYNQGGVSLAGKTPTNTPKTVANVWFSYAVTPSVQAHLGARRVGKVVADAANTLYWPSYTFVDLGLSWRIDRRLALDARVRNLTDRLYAANVTGTMAYLGAPRTADVSLRMAF</sequence>
<evidence type="ECO:0000256" key="2">
    <source>
        <dbReference type="ARBA" id="ARBA00009810"/>
    </source>
</evidence>
<dbReference type="InterPro" id="IPR036942">
    <property type="entry name" value="Beta-barrel_TonB_sf"/>
</dbReference>
<dbReference type="GO" id="GO:0009279">
    <property type="term" value="C:cell outer membrane"/>
    <property type="evidence" value="ECO:0007669"/>
    <property type="project" value="UniProtKB-SubCell"/>
</dbReference>
<evidence type="ECO:0000256" key="12">
    <source>
        <dbReference type="SAM" id="SignalP"/>
    </source>
</evidence>
<accession>A0A2S2DGJ1</accession>
<keyword evidence="4 10" id="KW-1134">Transmembrane beta strand</keyword>
<dbReference type="GO" id="GO:0015891">
    <property type="term" value="P:siderophore transport"/>
    <property type="evidence" value="ECO:0007669"/>
    <property type="project" value="InterPro"/>
</dbReference>